<sequence length="97" mass="11098">MSSAVDFLGVWGDEGFLGIHGIVSLKPEELEKWVLLFCWYLRWVLMLEIKESVDDEESESVDVEMGSYVGDEFCVGDQRVCGRREIGGSTELEKWVF</sequence>
<reference evidence="1 2" key="1">
    <citation type="journal article" date="2022" name="Hortic Res">
        <title>A haplotype resolved chromosomal level avocado genome allows analysis of novel avocado genes.</title>
        <authorList>
            <person name="Nath O."/>
            <person name="Fletcher S.J."/>
            <person name="Hayward A."/>
            <person name="Shaw L.M."/>
            <person name="Masouleh A.K."/>
            <person name="Furtado A."/>
            <person name="Henry R.J."/>
            <person name="Mitter N."/>
        </authorList>
    </citation>
    <scope>NUCLEOTIDE SEQUENCE [LARGE SCALE GENOMIC DNA]</scope>
    <source>
        <strain evidence="2">cv. Hass</strain>
    </source>
</reference>
<name>A0ACC2MSS8_PERAE</name>
<dbReference type="EMBL" id="CM056809">
    <property type="protein sequence ID" value="KAJ8648817.1"/>
    <property type="molecule type" value="Genomic_DNA"/>
</dbReference>
<evidence type="ECO:0000313" key="1">
    <source>
        <dbReference type="EMBL" id="KAJ8648817.1"/>
    </source>
</evidence>
<accession>A0ACC2MSS8</accession>
<comment type="caution">
    <text evidence="1">The sequence shown here is derived from an EMBL/GenBank/DDBJ whole genome shotgun (WGS) entry which is preliminary data.</text>
</comment>
<gene>
    <name evidence="1" type="ORF">MRB53_001840</name>
</gene>
<proteinExistence type="predicted"/>
<organism evidence="1 2">
    <name type="scientific">Persea americana</name>
    <name type="common">Avocado</name>
    <dbReference type="NCBI Taxonomy" id="3435"/>
    <lineage>
        <taxon>Eukaryota</taxon>
        <taxon>Viridiplantae</taxon>
        <taxon>Streptophyta</taxon>
        <taxon>Embryophyta</taxon>
        <taxon>Tracheophyta</taxon>
        <taxon>Spermatophyta</taxon>
        <taxon>Magnoliopsida</taxon>
        <taxon>Magnoliidae</taxon>
        <taxon>Laurales</taxon>
        <taxon>Lauraceae</taxon>
        <taxon>Persea</taxon>
    </lineage>
</organism>
<keyword evidence="2" id="KW-1185">Reference proteome</keyword>
<protein>
    <submittedName>
        <fullName evidence="1">Uncharacterized protein</fullName>
    </submittedName>
</protein>
<dbReference type="Proteomes" id="UP001234297">
    <property type="component" value="Chromosome 1"/>
</dbReference>
<evidence type="ECO:0000313" key="2">
    <source>
        <dbReference type="Proteomes" id="UP001234297"/>
    </source>
</evidence>